<dbReference type="EMBL" id="GGEC01048843">
    <property type="protein sequence ID" value="MBX29327.1"/>
    <property type="molecule type" value="Transcribed_RNA"/>
</dbReference>
<name>A0A2P2MGL0_RHIMU</name>
<proteinExistence type="predicted"/>
<evidence type="ECO:0000313" key="1">
    <source>
        <dbReference type="EMBL" id="MBX29327.1"/>
    </source>
</evidence>
<organism evidence="1">
    <name type="scientific">Rhizophora mucronata</name>
    <name type="common">Asiatic mangrove</name>
    <dbReference type="NCBI Taxonomy" id="61149"/>
    <lineage>
        <taxon>Eukaryota</taxon>
        <taxon>Viridiplantae</taxon>
        <taxon>Streptophyta</taxon>
        <taxon>Embryophyta</taxon>
        <taxon>Tracheophyta</taxon>
        <taxon>Spermatophyta</taxon>
        <taxon>Magnoliopsida</taxon>
        <taxon>eudicotyledons</taxon>
        <taxon>Gunneridae</taxon>
        <taxon>Pentapetalae</taxon>
        <taxon>rosids</taxon>
        <taxon>fabids</taxon>
        <taxon>Malpighiales</taxon>
        <taxon>Rhizophoraceae</taxon>
        <taxon>Rhizophora</taxon>
    </lineage>
</organism>
<protein>
    <submittedName>
        <fullName evidence="1">Uncharacterized protein</fullName>
    </submittedName>
</protein>
<accession>A0A2P2MGL0</accession>
<dbReference type="AlphaFoldDB" id="A0A2P2MGL0"/>
<reference evidence="1" key="1">
    <citation type="submission" date="2018-02" db="EMBL/GenBank/DDBJ databases">
        <title>Rhizophora mucronata_Transcriptome.</title>
        <authorList>
            <person name="Meera S.P."/>
            <person name="Sreeshan A."/>
            <person name="Augustine A."/>
        </authorList>
    </citation>
    <scope>NUCLEOTIDE SEQUENCE</scope>
    <source>
        <tissue evidence="1">Leaf</tissue>
    </source>
</reference>
<sequence>MISSSVEYDFIMCRNVLEVSFIVVFFCLHSTNALEVSKLYCCDSY</sequence>